<dbReference type="InterPro" id="IPR037053">
    <property type="entry name" value="Phage_tail_collar_dom_sf"/>
</dbReference>
<keyword evidence="3" id="KW-1185">Reference proteome</keyword>
<evidence type="ECO:0000313" key="2">
    <source>
        <dbReference type="EMBL" id="SEI75215.1"/>
    </source>
</evidence>
<sequence length="281" mass="30540">MGQIFVAYSQMIANEAGIGIQGIARDANNNARSNEAITLRFTLYYLTENNTEETILNVNENLQTDAFGVFSYVFEVGQQHYPVIAYYETYLKIEEGSTIISDEKLKQVPYAVSAGNGVPTGSIMPYIGDTAPQGWVLCHGQDVSNVAGSERLRNLLGKATVPDLRGMFLRGTGQNQEFGKEGPDLLQTQADMLGTHRHEAGADMEAVGGEHQHSIRSDGALVATGLFRSITNYIRTNGGSMTDFFTQPDGAHTHPIEGNTAETGGDETRPINTGVNYIIKL</sequence>
<gene>
    <name evidence="2" type="ORF">SAMN05192553_101109</name>
</gene>
<evidence type="ECO:0000259" key="1">
    <source>
        <dbReference type="Pfam" id="PF07484"/>
    </source>
</evidence>
<accession>A0A1H6TG53</accession>
<dbReference type="Pfam" id="PF07484">
    <property type="entry name" value="Collar"/>
    <property type="match status" value="1"/>
</dbReference>
<dbReference type="Proteomes" id="UP000199403">
    <property type="component" value="Unassembled WGS sequence"/>
</dbReference>
<name>A0A1H6TG53_9BACT</name>
<organism evidence="2 3">
    <name type="scientific">Cyclobacterium xiamenense</name>
    <dbReference type="NCBI Taxonomy" id="1297121"/>
    <lineage>
        <taxon>Bacteria</taxon>
        <taxon>Pseudomonadati</taxon>
        <taxon>Bacteroidota</taxon>
        <taxon>Cytophagia</taxon>
        <taxon>Cytophagales</taxon>
        <taxon>Cyclobacteriaceae</taxon>
        <taxon>Cyclobacterium</taxon>
    </lineage>
</organism>
<dbReference type="AlphaFoldDB" id="A0A1H6TG53"/>
<feature type="domain" description="Phage tail collar" evidence="1">
    <location>
        <begin position="121"/>
        <end position="168"/>
    </location>
</feature>
<dbReference type="STRING" id="1416801.SAMN05192553_101109"/>
<dbReference type="EMBL" id="FNZH01000001">
    <property type="protein sequence ID" value="SEI75215.1"/>
    <property type="molecule type" value="Genomic_DNA"/>
</dbReference>
<evidence type="ECO:0000313" key="3">
    <source>
        <dbReference type="Proteomes" id="UP000199403"/>
    </source>
</evidence>
<dbReference type="Gene3D" id="3.90.1340.10">
    <property type="entry name" value="Phage tail collar domain"/>
    <property type="match status" value="1"/>
</dbReference>
<dbReference type="InterPro" id="IPR011083">
    <property type="entry name" value="Phage_tail_collar_dom"/>
</dbReference>
<protein>
    <submittedName>
        <fullName evidence="2">Phage Tail Collar Domain</fullName>
    </submittedName>
</protein>
<reference evidence="3" key="1">
    <citation type="submission" date="2016-10" db="EMBL/GenBank/DDBJ databases">
        <authorList>
            <person name="Varghese N."/>
            <person name="Submissions S."/>
        </authorList>
    </citation>
    <scope>NUCLEOTIDE SEQUENCE [LARGE SCALE GENOMIC DNA]</scope>
    <source>
        <strain evidence="3">IBRC-M 10761</strain>
    </source>
</reference>
<dbReference type="SUPFAM" id="SSF88874">
    <property type="entry name" value="Receptor-binding domain of short tail fibre protein gp12"/>
    <property type="match status" value="1"/>
</dbReference>
<proteinExistence type="predicted"/>